<gene>
    <name evidence="1" type="ORF">CB5_LOCUS9177</name>
</gene>
<reference evidence="1" key="1">
    <citation type="submission" date="2020-07" db="EMBL/GenBank/DDBJ databases">
        <authorList>
            <person name="Lin J."/>
        </authorList>
    </citation>
    <scope>NUCLEOTIDE SEQUENCE</scope>
</reference>
<organism evidence="1">
    <name type="scientific">Ananas comosus var. bracteatus</name>
    <name type="common">red pineapple</name>
    <dbReference type="NCBI Taxonomy" id="296719"/>
    <lineage>
        <taxon>Eukaryota</taxon>
        <taxon>Viridiplantae</taxon>
        <taxon>Streptophyta</taxon>
        <taxon>Embryophyta</taxon>
        <taxon>Tracheophyta</taxon>
        <taxon>Spermatophyta</taxon>
        <taxon>Magnoliopsida</taxon>
        <taxon>Liliopsida</taxon>
        <taxon>Poales</taxon>
        <taxon>Bromeliaceae</taxon>
        <taxon>Bromelioideae</taxon>
        <taxon>Ananas</taxon>
    </lineage>
</organism>
<dbReference type="EMBL" id="LR862145">
    <property type="protein sequence ID" value="CAD1825966.1"/>
    <property type="molecule type" value="Genomic_DNA"/>
</dbReference>
<protein>
    <submittedName>
        <fullName evidence="1">Uncharacterized protein</fullName>
    </submittedName>
</protein>
<evidence type="ECO:0000313" key="1">
    <source>
        <dbReference type="EMBL" id="CAD1825966.1"/>
    </source>
</evidence>
<proteinExistence type="predicted"/>
<accession>A0A6V7P5Q1</accession>
<sequence length="211" mass="23556">MTLTSSSGPNQITDRQNRTRITRRCEILDMAPTGSRGGSRQIPVLSVLIEGRPKPLIFLLNFVGRVGKYKKYLEIAESVDWIKIEESKTSKKSEISHDMNHDAKDHHYHDVLHGRRCGFSVIEDGSRIRIESFVDSKWWRFVDLERGVHGFEREGVDNPEDCARFIGGSGGQRAHVRGLPWQGKGSGRRGGIGGKLLGSREADMIVGSMAA</sequence>
<dbReference type="AlphaFoldDB" id="A0A6V7P5Q1"/>
<name>A0A6V7P5Q1_ANACO</name>